<dbReference type="Pfam" id="PF00849">
    <property type="entry name" value="PseudoU_synth_2"/>
    <property type="match status" value="1"/>
</dbReference>
<dbReference type="PANTHER" id="PTHR21600">
    <property type="entry name" value="MITOCHONDRIAL RNA PSEUDOURIDINE SYNTHASE"/>
    <property type="match status" value="1"/>
</dbReference>
<dbReference type="InterPro" id="IPR050188">
    <property type="entry name" value="RluA_PseudoU_synthase"/>
</dbReference>
<accession>A0ABT6Q277</accession>
<dbReference type="PROSITE" id="PS01129">
    <property type="entry name" value="PSI_RLU"/>
    <property type="match status" value="1"/>
</dbReference>
<keyword evidence="4" id="KW-1185">Reference proteome</keyword>
<dbReference type="InterPro" id="IPR020103">
    <property type="entry name" value="PsdUridine_synth_cat_dom_sf"/>
</dbReference>
<evidence type="ECO:0000259" key="2">
    <source>
        <dbReference type="Pfam" id="PF00849"/>
    </source>
</evidence>
<name>A0ABT6Q277_9PROT</name>
<feature type="domain" description="Pseudouridine synthase RsuA/RluA-like" evidence="2">
    <location>
        <begin position="12"/>
        <end position="161"/>
    </location>
</feature>
<comment type="similarity">
    <text evidence="1">Belongs to the pseudouridine synthase RluA family.</text>
</comment>
<reference evidence="3" key="1">
    <citation type="submission" date="2023-05" db="EMBL/GenBank/DDBJ databases">
        <title>Whole genome sequence of Commensalibacter sp.</title>
        <authorList>
            <person name="Charoenyingcharoen P."/>
            <person name="Yukphan P."/>
        </authorList>
    </citation>
    <scope>NUCLEOTIDE SEQUENCE</scope>
    <source>
        <strain evidence="3">TBRC 16381</strain>
    </source>
</reference>
<dbReference type="PANTHER" id="PTHR21600:SF87">
    <property type="entry name" value="RNA PSEUDOURIDYLATE SYNTHASE DOMAIN-CONTAINING PROTEIN 1"/>
    <property type="match status" value="1"/>
</dbReference>
<dbReference type="InterPro" id="IPR006224">
    <property type="entry name" value="PsdUridine_synth_RluA-like_CS"/>
</dbReference>
<evidence type="ECO:0000256" key="1">
    <source>
        <dbReference type="ARBA" id="ARBA00010876"/>
    </source>
</evidence>
<dbReference type="InterPro" id="IPR006145">
    <property type="entry name" value="PsdUridine_synth_RsuA/RluA"/>
</dbReference>
<dbReference type="Proteomes" id="UP001431634">
    <property type="component" value="Unassembled WGS sequence"/>
</dbReference>
<proteinExistence type="inferred from homology"/>
<protein>
    <submittedName>
        <fullName evidence="3">RNA pseudouridine synthase</fullName>
    </submittedName>
</protein>
<evidence type="ECO:0000313" key="4">
    <source>
        <dbReference type="Proteomes" id="UP001431634"/>
    </source>
</evidence>
<comment type="caution">
    <text evidence="3">The sequence shown here is derived from an EMBL/GenBank/DDBJ whole genome shotgun (WGS) entry which is preliminary data.</text>
</comment>
<dbReference type="CDD" id="cd02869">
    <property type="entry name" value="PseudoU_synth_RluA_like"/>
    <property type="match status" value="1"/>
</dbReference>
<dbReference type="SUPFAM" id="SSF55120">
    <property type="entry name" value="Pseudouridine synthase"/>
    <property type="match status" value="1"/>
</dbReference>
<dbReference type="EMBL" id="JASBAO010000001">
    <property type="protein sequence ID" value="MDI2091120.1"/>
    <property type="molecule type" value="Genomic_DNA"/>
</dbReference>
<dbReference type="Gene3D" id="3.30.2350.10">
    <property type="entry name" value="Pseudouridine synthase"/>
    <property type="match status" value="1"/>
</dbReference>
<gene>
    <name evidence="3" type="ORF">QJV27_07025</name>
</gene>
<sequence>MLPFPILFENNYFIIINKPSGMPVYTTKHTQQAKSVEDFFPLLSKRKEGPWLVHRLDQDTAGCLLIALRKQALIQAQRCFEKKQVTKTYWAIVQGKPKTLAGTIQAPLLKTIINKTWKIIVDPKGQKAITMWKLLGSNGTISCLELTLLTGRTHQARVHCAYIGHPIVGDPIYSPNARTHHSLQLLSRSIQLPLSPPLHAVADPELSMRELLKACNL</sequence>
<evidence type="ECO:0000313" key="3">
    <source>
        <dbReference type="EMBL" id="MDI2091120.1"/>
    </source>
</evidence>
<dbReference type="RefSeq" id="WP_281448223.1">
    <property type="nucleotide sequence ID" value="NZ_JASBAO010000001.1"/>
</dbReference>
<organism evidence="3 4">
    <name type="scientific">Commensalibacter oyaizuii</name>
    <dbReference type="NCBI Taxonomy" id="3043873"/>
    <lineage>
        <taxon>Bacteria</taxon>
        <taxon>Pseudomonadati</taxon>
        <taxon>Pseudomonadota</taxon>
        <taxon>Alphaproteobacteria</taxon>
        <taxon>Acetobacterales</taxon>
        <taxon>Acetobacteraceae</taxon>
    </lineage>
</organism>